<keyword evidence="1" id="KW-0812">Transmembrane</keyword>
<evidence type="ECO:0000313" key="3">
    <source>
        <dbReference type="EMBL" id="CAG34977.1"/>
    </source>
</evidence>
<dbReference type="eggNOG" id="COG5001">
    <property type="taxonomic scope" value="Bacteria"/>
</dbReference>
<dbReference type="Gene3D" id="3.30.450.20">
    <property type="entry name" value="PAS domain"/>
    <property type="match status" value="1"/>
</dbReference>
<dbReference type="HOGENOM" id="CLU_1382183_0_0_7"/>
<sequence>MKTENKIISLAILMGLFICAGHVMVDYLLFNKGSFIEFLATDISKGEIFIRILVLVCFVLFGLVSSRLITKQKAAEQKLAASLYFQQQLLDRIPVPIFYKDEECIYVGCNKSYEDFMDMPRKEIIGKSVYDIAPANLANIYHKKDSDLINKPGTQIYEFEVKSKTHASNRQVILPQGNLRENRWTGYRPGRGNPGCY</sequence>
<dbReference type="SUPFAM" id="SSF55785">
    <property type="entry name" value="PYP-like sensor domain (PAS domain)"/>
    <property type="match status" value="1"/>
</dbReference>
<keyword evidence="4" id="KW-1185">Reference proteome</keyword>
<dbReference type="OrthoDB" id="6231at2"/>
<evidence type="ECO:0000313" key="4">
    <source>
        <dbReference type="Proteomes" id="UP000000602"/>
    </source>
</evidence>
<dbReference type="Proteomes" id="UP000000602">
    <property type="component" value="Chromosome"/>
</dbReference>
<dbReference type="EMBL" id="CR522870">
    <property type="protein sequence ID" value="CAG34977.1"/>
    <property type="molecule type" value="Genomic_DNA"/>
</dbReference>
<name>Q6ARP8_DESPS</name>
<dbReference type="SMART" id="SM00091">
    <property type="entry name" value="PAS"/>
    <property type="match status" value="1"/>
</dbReference>
<keyword evidence="1" id="KW-1133">Transmembrane helix</keyword>
<dbReference type="GO" id="GO:0016301">
    <property type="term" value="F:kinase activity"/>
    <property type="evidence" value="ECO:0007669"/>
    <property type="project" value="UniProtKB-KW"/>
</dbReference>
<dbReference type="Pfam" id="PF08448">
    <property type="entry name" value="PAS_4"/>
    <property type="match status" value="1"/>
</dbReference>
<dbReference type="KEGG" id="dps:DP0248"/>
<accession>Q6ARP8</accession>
<organism evidence="3 4">
    <name type="scientific">Desulfotalea psychrophila (strain LSv54 / DSM 12343)</name>
    <dbReference type="NCBI Taxonomy" id="177439"/>
    <lineage>
        <taxon>Bacteria</taxon>
        <taxon>Pseudomonadati</taxon>
        <taxon>Thermodesulfobacteriota</taxon>
        <taxon>Desulfobulbia</taxon>
        <taxon>Desulfobulbales</taxon>
        <taxon>Desulfocapsaceae</taxon>
        <taxon>Desulfotalea</taxon>
    </lineage>
</organism>
<keyword evidence="3" id="KW-0418">Kinase</keyword>
<evidence type="ECO:0000259" key="2">
    <source>
        <dbReference type="PROSITE" id="PS50112"/>
    </source>
</evidence>
<feature type="domain" description="PAS" evidence="2">
    <location>
        <begin position="82"/>
        <end position="151"/>
    </location>
</feature>
<evidence type="ECO:0000256" key="1">
    <source>
        <dbReference type="SAM" id="Phobius"/>
    </source>
</evidence>
<dbReference type="AlphaFoldDB" id="Q6ARP8"/>
<protein>
    <submittedName>
        <fullName evidence="3">Related to sensory transduction histidine kinases (Partial length)</fullName>
    </submittedName>
</protein>
<dbReference type="InterPro" id="IPR013656">
    <property type="entry name" value="PAS_4"/>
</dbReference>
<feature type="transmembrane region" description="Helical" evidence="1">
    <location>
        <begin position="7"/>
        <end position="28"/>
    </location>
</feature>
<dbReference type="STRING" id="177439.DP0248"/>
<proteinExistence type="predicted"/>
<feature type="transmembrane region" description="Helical" evidence="1">
    <location>
        <begin position="48"/>
        <end position="69"/>
    </location>
</feature>
<dbReference type="PROSITE" id="PS50112">
    <property type="entry name" value="PAS"/>
    <property type="match status" value="1"/>
</dbReference>
<dbReference type="InterPro" id="IPR035965">
    <property type="entry name" value="PAS-like_dom_sf"/>
</dbReference>
<dbReference type="InterPro" id="IPR000014">
    <property type="entry name" value="PAS"/>
</dbReference>
<dbReference type="RefSeq" id="WP_011187493.1">
    <property type="nucleotide sequence ID" value="NC_006138.1"/>
</dbReference>
<keyword evidence="3" id="KW-0808">Transferase</keyword>
<reference evidence="4" key="1">
    <citation type="journal article" date="2004" name="Environ. Microbiol.">
        <title>The genome of Desulfotalea psychrophila, a sulfate-reducing bacterium from permanently cold Arctic sediments.</title>
        <authorList>
            <person name="Rabus R."/>
            <person name="Ruepp A."/>
            <person name="Frickey T."/>
            <person name="Rattei T."/>
            <person name="Fartmann B."/>
            <person name="Stark M."/>
            <person name="Bauer M."/>
            <person name="Zibat A."/>
            <person name="Lombardot T."/>
            <person name="Becker I."/>
            <person name="Amann J."/>
            <person name="Gellner K."/>
            <person name="Teeling H."/>
            <person name="Leuschner W.D."/>
            <person name="Gloeckner F.-O."/>
            <person name="Lupas A.N."/>
            <person name="Amann R."/>
            <person name="Klenk H.-P."/>
        </authorList>
    </citation>
    <scope>NUCLEOTIDE SEQUENCE [LARGE SCALE GENOMIC DNA]</scope>
    <source>
        <strain evidence="4">DSM 12343 / LSv54</strain>
    </source>
</reference>
<dbReference type="CDD" id="cd00130">
    <property type="entry name" value="PAS"/>
    <property type="match status" value="1"/>
</dbReference>
<gene>
    <name evidence="3" type="ordered locus">DP0248</name>
</gene>
<keyword evidence="1" id="KW-0472">Membrane</keyword>